<proteinExistence type="predicted"/>
<dbReference type="SUPFAM" id="SSF53254">
    <property type="entry name" value="Phosphoglycerate mutase-like"/>
    <property type="match status" value="1"/>
</dbReference>
<protein>
    <recommendedName>
        <fullName evidence="3">Histidine phosphatase family protein</fullName>
    </recommendedName>
</protein>
<keyword evidence="2" id="KW-1185">Reference proteome</keyword>
<dbReference type="AlphaFoldDB" id="A0A916TMD0"/>
<name>A0A916TMD0_9HYPH</name>
<gene>
    <name evidence="1" type="ORF">GCM10011316_21000</name>
</gene>
<evidence type="ECO:0000313" key="1">
    <source>
        <dbReference type="EMBL" id="GGB48694.1"/>
    </source>
</evidence>
<sequence>MEVVAHAGWSSEMLPVRQWAAICLVFVFGLAIPPAVEAEEEAWLALSDGGIVLFRHALAPGTGDPRNFRIGDCETQRNLDAAGRDDARKIGNTFRDRGIRVDQVLTSEWCRCWETAELAFPGQWTREPAFNSFFQNRSAGPAQTAAARTILEQWQGPGALVVITHQVNITALTDIFPASGEGIVLRSGPDGLVLAGRLPVSAFR</sequence>
<dbReference type="InterPro" id="IPR029033">
    <property type="entry name" value="His_PPase_superfam"/>
</dbReference>
<reference evidence="1" key="1">
    <citation type="journal article" date="2014" name="Int. J. Syst. Evol. Microbiol.">
        <title>Complete genome sequence of Corynebacterium casei LMG S-19264T (=DSM 44701T), isolated from a smear-ripened cheese.</title>
        <authorList>
            <consortium name="US DOE Joint Genome Institute (JGI-PGF)"/>
            <person name="Walter F."/>
            <person name="Albersmeier A."/>
            <person name="Kalinowski J."/>
            <person name="Ruckert C."/>
        </authorList>
    </citation>
    <scope>NUCLEOTIDE SEQUENCE</scope>
    <source>
        <strain evidence="1">CGMCC 1.12426</strain>
    </source>
</reference>
<accession>A0A916TMD0</accession>
<dbReference type="EMBL" id="BMFA01000006">
    <property type="protein sequence ID" value="GGB48694.1"/>
    <property type="molecule type" value="Genomic_DNA"/>
</dbReference>
<dbReference type="Gene3D" id="3.40.50.1240">
    <property type="entry name" value="Phosphoglycerate mutase-like"/>
    <property type="match status" value="1"/>
</dbReference>
<evidence type="ECO:0000313" key="2">
    <source>
        <dbReference type="Proteomes" id="UP000605148"/>
    </source>
</evidence>
<organism evidence="1 2">
    <name type="scientific">Roseibium aquae</name>
    <dbReference type="NCBI Taxonomy" id="1323746"/>
    <lineage>
        <taxon>Bacteria</taxon>
        <taxon>Pseudomonadati</taxon>
        <taxon>Pseudomonadota</taxon>
        <taxon>Alphaproteobacteria</taxon>
        <taxon>Hyphomicrobiales</taxon>
        <taxon>Stappiaceae</taxon>
        <taxon>Roseibium</taxon>
    </lineage>
</organism>
<dbReference type="Proteomes" id="UP000605148">
    <property type="component" value="Unassembled WGS sequence"/>
</dbReference>
<dbReference type="InterPro" id="IPR013078">
    <property type="entry name" value="His_Pase_superF_clade-1"/>
</dbReference>
<evidence type="ECO:0008006" key="3">
    <source>
        <dbReference type="Google" id="ProtNLM"/>
    </source>
</evidence>
<reference evidence="1" key="2">
    <citation type="submission" date="2020-09" db="EMBL/GenBank/DDBJ databases">
        <authorList>
            <person name="Sun Q."/>
            <person name="Zhou Y."/>
        </authorList>
    </citation>
    <scope>NUCLEOTIDE SEQUENCE</scope>
    <source>
        <strain evidence="1">CGMCC 1.12426</strain>
    </source>
</reference>
<dbReference type="Pfam" id="PF00300">
    <property type="entry name" value="His_Phos_1"/>
    <property type="match status" value="1"/>
</dbReference>
<comment type="caution">
    <text evidence="1">The sequence shown here is derived from an EMBL/GenBank/DDBJ whole genome shotgun (WGS) entry which is preliminary data.</text>
</comment>